<dbReference type="EMBL" id="CAJOBZ010000015">
    <property type="protein sequence ID" value="CAF4848653.1"/>
    <property type="molecule type" value="Genomic_DNA"/>
</dbReference>
<feature type="domain" description="Tc1-like transposase DDE" evidence="1">
    <location>
        <begin position="319"/>
        <end position="373"/>
    </location>
</feature>
<protein>
    <recommendedName>
        <fullName evidence="1">Tc1-like transposase DDE domain-containing protein</fullName>
    </recommendedName>
</protein>
<evidence type="ECO:0000313" key="2">
    <source>
        <dbReference type="EMBL" id="CAF4848653.1"/>
    </source>
</evidence>
<comment type="caution">
    <text evidence="2">The sequence shown here is derived from an EMBL/GenBank/DDBJ whole genome shotgun (WGS) entry which is preliminary data.</text>
</comment>
<dbReference type="GO" id="GO:0003676">
    <property type="term" value="F:nucleic acid binding"/>
    <property type="evidence" value="ECO:0007669"/>
    <property type="project" value="InterPro"/>
</dbReference>
<dbReference type="PANTHER" id="PTHR33939">
    <property type="entry name" value="PROTEIN CBG22215"/>
    <property type="match status" value="1"/>
</dbReference>
<dbReference type="OrthoDB" id="2266637at2759"/>
<organism evidence="2 3">
    <name type="scientific">Pieris macdunnoughi</name>
    <dbReference type="NCBI Taxonomy" id="345717"/>
    <lineage>
        <taxon>Eukaryota</taxon>
        <taxon>Metazoa</taxon>
        <taxon>Ecdysozoa</taxon>
        <taxon>Arthropoda</taxon>
        <taxon>Hexapoda</taxon>
        <taxon>Insecta</taxon>
        <taxon>Pterygota</taxon>
        <taxon>Neoptera</taxon>
        <taxon>Endopterygota</taxon>
        <taxon>Lepidoptera</taxon>
        <taxon>Glossata</taxon>
        <taxon>Ditrysia</taxon>
        <taxon>Papilionoidea</taxon>
        <taxon>Pieridae</taxon>
        <taxon>Pierinae</taxon>
        <taxon>Pieris</taxon>
    </lineage>
</organism>
<dbReference type="Gene3D" id="3.30.420.10">
    <property type="entry name" value="Ribonuclease H-like superfamily/Ribonuclease H"/>
    <property type="match status" value="1"/>
</dbReference>
<dbReference type="Proteomes" id="UP000663880">
    <property type="component" value="Unassembled WGS sequence"/>
</dbReference>
<dbReference type="AlphaFoldDB" id="A0A821S059"/>
<proteinExistence type="predicted"/>
<evidence type="ECO:0000313" key="3">
    <source>
        <dbReference type="Proteomes" id="UP000663880"/>
    </source>
</evidence>
<dbReference type="InterPro" id="IPR038717">
    <property type="entry name" value="Tc1-like_DDE_dom"/>
</dbReference>
<keyword evidence="3" id="KW-1185">Reference proteome</keyword>
<evidence type="ECO:0000259" key="1">
    <source>
        <dbReference type="Pfam" id="PF13358"/>
    </source>
</evidence>
<dbReference type="InterPro" id="IPR036397">
    <property type="entry name" value="RNaseH_sf"/>
</dbReference>
<dbReference type="PANTHER" id="PTHR33939:SF1">
    <property type="entry name" value="DUF4371 DOMAIN-CONTAINING PROTEIN"/>
    <property type="match status" value="1"/>
</dbReference>
<accession>A0A821S059</accession>
<sequence>MAPVLKHGRGKPLTSQTKEVLYCLYKYFENECNNNPSSIMTPTQLVAKSTGISIASVRKVVSESKCRPSDQEVTFKSPKKKPNRKPTIVIDNFDQQVIRRTIHDFHITNKEIPTLKTLHAKLKEDIDYKGCVSTLRKHVMSLGFNWKQTEDNRKLLMEKHEIRYLRINYLMKIAEYREQRRPIVYTDETYIHTSHTLSKSWSDGSTSGLKQHISKGNRLIIVHAGGMDGFIPNALLMFKANQKSGDYHDNMNYDNYSRWIQTQLIPNLQPNSVVVVDNAPYHNSIQNPAPNSNSRKQQMIDWLTLRNIEHSSTLLKPQLYELILQNKARFVEYKIDEILRQHGHTVLRLPPYHPEFNPIENIWGIVKTYVAKKNVAMNMKVIMSLAEEK</sequence>
<gene>
    <name evidence="2" type="ORF">PMACD_LOCUS6856</name>
</gene>
<reference evidence="2" key="1">
    <citation type="submission" date="2021-02" db="EMBL/GenBank/DDBJ databases">
        <authorList>
            <person name="Steward A R."/>
        </authorList>
    </citation>
    <scope>NUCLEOTIDE SEQUENCE</scope>
</reference>
<dbReference type="Pfam" id="PF13358">
    <property type="entry name" value="DDE_3"/>
    <property type="match status" value="1"/>
</dbReference>
<name>A0A821S059_9NEOP</name>